<dbReference type="InterPro" id="IPR007235">
    <property type="entry name" value="Glyco_trans_28_C"/>
</dbReference>
<evidence type="ECO:0000259" key="13">
    <source>
        <dbReference type="Pfam" id="PF04101"/>
    </source>
</evidence>
<feature type="binding site" evidence="10">
    <location>
        <position position="300"/>
    </location>
    <ligand>
        <name>UDP-N-acetyl-alpha-D-glucosamine</name>
        <dbReference type="ChEBI" id="CHEBI:57705"/>
    </ligand>
</feature>
<comment type="pathway">
    <text evidence="10">Cell wall biogenesis; peptidoglycan biosynthesis.</text>
</comment>
<keyword evidence="2 10" id="KW-0132">Cell division</keyword>
<dbReference type="EMBL" id="FNZK01000012">
    <property type="protein sequence ID" value="SEJ63809.1"/>
    <property type="molecule type" value="Genomic_DNA"/>
</dbReference>
<dbReference type="GO" id="GO:0009252">
    <property type="term" value="P:peptidoglycan biosynthetic process"/>
    <property type="evidence" value="ECO:0007669"/>
    <property type="project" value="UniProtKB-UniRule"/>
</dbReference>
<evidence type="ECO:0000256" key="7">
    <source>
        <dbReference type="ARBA" id="ARBA00023136"/>
    </source>
</evidence>
<evidence type="ECO:0000256" key="1">
    <source>
        <dbReference type="ARBA" id="ARBA00022475"/>
    </source>
</evidence>
<evidence type="ECO:0000256" key="8">
    <source>
        <dbReference type="ARBA" id="ARBA00023306"/>
    </source>
</evidence>
<proteinExistence type="inferred from homology"/>
<dbReference type="GO" id="GO:0050511">
    <property type="term" value="F:undecaprenyldiphospho-muramoylpentapeptide beta-N-acetylglucosaminyltransferase activity"/>
    <property type="evidence" value="ECO:0007669"/>
    <property type="project" value="UniProtKB-UniRule"/>
</dbReference>
<keyword evidence="11" id="KW-1133">Transmembrane helix</keyword>
<dbReference type="SUPFAM" id="SSF53756">
    <property type="entry name" value="UDP-Glycosyltransferase/glycogen phosphorylase"/>
    <property type="match status" value="1"/>
</dbReference>
<evidence type="ECO:0000256" key="11">
    <source>
        <dbReference type="SAM" id="Phobius"/>
    </source>
</evidence>
<keyword evidence="3 10" id="KW-0328">Glycosyltransferase</keyword>
<feature type="transmembrane region" description="Helical" evidence="11">
    <location>
        <begin position="95"/>
        <end position="116"/>
    </location>
</feature>
<dbReference type="AlphaFoldDB" id="A0A1H7ADY9"/>
<keyword evidence="5 10" id="KW-0133">Cell shape</keyword>
<feature type="binding site" evidence="10">
    <location>
        <begin position="10"/>
        <end position="12"/>
    </location>
    <ligand>
        <name>UDP-N-acetyl-alpha-D-glucosamine</name>
        <dbReference type="ChEBI" id="CHEBI:57705"/>
    </ligand>
</feature>
<reference evidence="14 15" key="1">
    <citation type="submission" date="2016-10" db="EMBL/GenBank/DDBJ databases">
        <authorList>
            <person name="de Groot N.N."/>
        </authorList>
    </citation>
    <scope>NUCLEOTIDE SEQUENCE [LARGE SCALE GENOMIC DNA]</scope>
    <source>
        <strain evidence="14 15">DSM 2179</strain>
    </source>
</reference>
<comment type="function">
    <text evidence="10">Cell wall formation. Catalyzes the transfer of a GlcNAc subunit on undecaprenyl-pyrophosphoryl-MurNAc-pentapeptide (lipid intermediate I) to form undecaprenyl-pyrophosphoryl-MurNAc-(pentapeptide)GlcNAc (lipid intermediate II).</text>
</comment>
<dbReference type="GO" id="GO:0005886">
    <property type="term" value="C:plasma membrane"/>
    <property type="evidence" value="ECO:0007669"/>
    <property type="project" value="UniProtKB-SubCell"/>
</dbReference>
<evidence type="ECO:0000256" key="6">
    <source>
        <dbReference type="ARBA" id="ARBA00022984"/>
    </source>
</evidence>
<gene>
    <name evidence="10" type="primary">murG</name>
    <name evidence="14" type="ORF">SAMN05660742_11290</name>
</gene>
<comment type="similarity">
    <text evidence="10">Belongs to the glycosyltransferase 28 family. MurG subfamily.</text>
</comment>
<feature type="binding site" evidence="10">
    <location>
        <position position="165"/>
    </location>
    <ligand>
        <name>UDP-N-acetyl-alpha-D-glucosamine</name>
        <dbReference type="ChEBI" id="CHEBI:57705"/>
    </ligand>
</feature>
<comment type="caution">
    <text evidence="10">Lacks conserved residue(s) required for the propagation of feature annotation.</text>
</comment>
<evidence type="ECO:0000256" key="2">
    <source>
        <dbReference type="ARBA" id="ARBA00022618"/>
    </source>
</evidence>
<dbReference type="GO" id="GO:0071555">
    <property type="term" value="P:cell wall organization"/>
    <property type="evidence" value="ECO:0007669"/>
    <property type="project" value="UniProtKB-KW"/>
</dbReference>
<keyword evidence="7 10" id="KW-0472">Membrane</keyword>
<dbReference type="GO" id="GO:0051301">
    <property type="term" value="P:cell division"/>
    <property type="evidence" value="ECO:0007669"/>
    <property type="project" value="UniProtKB-KW"/>
</dbReference>
<keyword evidence="1 10" id="KW-1003">Cell membrane</keyword>
<comment type="catalytic activity">
    <reaction evidence="10">
        <text>di-trans,octa-cis-undecaprenyl diphospho-N-acetyl-alpha-D-muramoyl-L-alanyl-D-glutamyl-meso-2,6-diaminopimeloyl-D-alanyl-D-alanine + UDP-N-acetyl-alpha-D-glucosamine = di-trans,octa-cis-undecaprenyl diphospho-[N-acetyl-alpha-D-glucosaminyl-(1-&gt;4)]-N-acetyl-alpha-D-muramoyl-L-alanyl-D-glutamyl-meso-2,6-diaminopimeloyl-D-alanyl-D-alanine + UDP + H(+)</text>
        <dbReference type="Rhea" id="RHEA:31227"/>
        <dbReference type="ChEBI" id="CHEBI:15378"/>
        <dbReference type="ChEBI" id="CHEBI:57705"/>
        <dbReference type="ChEBI" id="CHEBI:58223"/>
        <dbReference type="ChEBI" id="CHEBI:61387"/>
        <dbReference type="ChEBI" id="CHEBI:61388"/>
        <dbReference type="EC" id="2.4.1.227"/>
    </reaction>
</comment>
<feature type="domain" description="Glycosyl transferase family 28 C-terminal" evidence="13">
    <location>
        <begin position="188"/>
        <end position="358"/>
    </location>
</feature>
<dbReference type="RefSeq" id="WP_091832256.1">
    <property type="nucleotide sequence ID" value="NZ_FNZK01000012.1"/>
</dbReference>
<name>A0A1H7ADY9_9FIRM</name>
<dbReference type="STRING" id="84035.SAMN05660742_11290"/>
<evidence type="ECO:0000313" key="14">
    <source>
        <dbReference type="EMBL" id="SEJ63809.1"/>
    </source>
</evidence>
<dbReference type="Pfam" id="PF04101">
    <property type="entry name" value="Glyco_tran_28_C"/>
    <property type="match status" value="1"/>
</dbReference>
<dbReference type="EC" id="2.4.1.227" evidence="10"/>
<comment type="subcellular location">
    <subcellularLocation>
        <location evidence="10">Cell membrane</location>
        <topology evidence="10">Peripheral membrane protein</topology>
        <orientation evidence="10">Cytoplasmic side</orientation>
    </subcellularLocation>
</comment>
<keyword evidence="15" id="KW-1185">Reference proteome</keyword>
<dbReference type="GO" id="GO:0051991">
    <property type="term" value="F:UDP-N-acetyl-D-glucosamine:N-acetylmuramoyl-L-alanyl-D-glutamyl-meso-2,6-diaminopimelyl-D-alanyl-D-alanine-diphosphoundecaprenol 4-beta-N-acetylglucosaminlytransferase activity"/>
    <property type="evidence" value="ECO:0007669"/>
    <property type="project" value="RHEA"/>
</dbReference>
<protein>
    <recommendedName>
        <fullName evidence="10">UDP-N-acetylglucosamine--N-acetylmuramyl-(pentapeptide) pyrophosphoryl-undecaprenol N-acetylglucosamine transferase</fullName>
        <ecNumber evidence="10">2.4.1.227</ecNumber>
    </recommendedName>
    <alternativeName>
        <fullName evidence="10">Undecaprenyl-PP-MurNAc-pentapeptide-UDPGlcNAc GlcNAc transferase</fullName>
    </alternativeName>
</protein>
<dbReference type="Proteomes" id="UP000199662">
    <property type="component" value="Unassembled WGS sequence"/>
</dbReference>
<evidence type="ECO:0000256" key="9">
    <source>
        <dbReference type="ARBA" id="ARBA00023316"/>
    </source>
</evidence>
<sequence>MKIIISGGGTGGHIYPAITLIRTIQNQVKNLEILYVGTKIGLEADIIPKEGLPFQTVDIRGLERKLSLKMTKTIGKAIHGVWQARRIVKQFKPDVVIGTGGFVCGPILLAASLMGIPTLIQEQNVIPGITNKLLAKFVTKIAVGYQDAVQYFPKEKVVFTGNPIRAEVLSMNRQAGLAEFGFDTNKKTILISGGSRGARSMNRAMIDVHKHFACSQNIQLLHVTGKNEYNDIVASVQEQGLDLQQSRNILIKPYLYDMPKALALADLAIFRAGATGIAELTAKGIPSILIPYPYAAENHQEFNALALVKRGAAVMIRDKDLTSAGLIEAIESIISEPVKLLKMATASREMGRPEAAEEIAKIVILLADQGLKKLCNDDI</sequence>
<dbReference type="GO" id="GO:0005975">
    <property type="term" value="P:carbohydrate metabolic process"/>
    <property type="evidence" value="ECO:0007669"/>
    <property type="project" value="InterPro"/>
</dbReference>
<keyword evidence="4 10" id="KW-0808">Transferase</keyword>
<evidence type="ECO:0000256" key="5">
    <source>
        <dbReference type="ARBA" id="ARBA00022960"/>
    </source>
</evidence>
<keyword evidence="9 10" id="KW-0961">Cell wall biogenesis/degradation</keyword>
<dbReference type="InterPro" id="IPR004276">
    <property type="entry name" value="GlycoTrans_28_N"/>
</dbReference>
<dbReference type="UniPathway" id="UPA00219"/>
<dbReference type="Gene3D" id="3.40.50.2000">
    <property type="entry name" value="Glycogen Phosphorylase B"/>
    <property type="match status" value="2"/>
</dbReference>
<evidence type="ECO:0000256" key="4">
    <source>
        <dbReference type="ARBA" id="ARBA00022679"/>
    </source>
</evidence>
<feature type="binding site" evidence="10">
    <location>
        <position position="124"/>
    </location>
    <ligand>
        <name>UDP-N-acetyl-alpha-D-glucosamine</name>
        <dbReference type="ChEBI" id="CHEBI:57705"/>
    </ligand>
</feature>
<dbReference type="HAMAP" id="MF_00033">
    <property type="entry name" value="MurG"/>
    <property type="match status" value="1"/>
</dbReference>
<dbReference type="PANTHER" id="PTHR21015">
    <property type="entry name" value="UDP-N-ACETYLGLUCOSAMINE--N-ACETYLMURAMYL-(PENTAPEPTIDE) PYROPHOSPHORYL-UNDECAPRENOL N-ACETYLGLUCOSAMINE TRANSFERASE 1"/>
    <property type="match status" value="1"/>
</dbReference>
<dbReference type="GO" id="GO:0008360">
    <property type="term" value="P:regulation of cell shape"/>
    <property type="evidence" value="ECO:0007669"/>
    <property type="project" value="UniProtKB-KW"/>
</dbReference>
<evidence type="ECO:0000256" key="10">
    <source>
        <dbReference type="HAMAP-Rule" id="MF_00033"/>
    </source>
</evidence>
<dbReference type="InterPro" id="IPR006009">
    <property type="entry name" value="GlcNAc_MurG"/>
</dbReference>
<dbReference type="CDD" id="cd03785">
    <property type="entry name" value="GT28_MurG"/>
    <property type="match status" value="1"/>
</dbReference>
<organism evidence="14 15">
    <name type="scientific">Propionispira arboris</name>
    <dbReference type="NCBI Taxonomy" id="84035"/>
    <lineage>
        <taxon>Bacteria</taxon>
        <taxon>Bacillati</taxon>
        <taxon>Bacillota</taxon>
        <taxon>Negativicutes</taxon>
        <taxon>Selenomonadales</taxon>
        <taxon>Selenomonadaceae</taxon>
        <taxon>Propionispira</taxon>
    </lineage>
</organism>
<feature type="domain" description="Glycosyltransferase family 28 N-terminal" evidence="12">
    <location>
        <begin position="3"/>
        <end position="142"/>
    </location>
</feature>
<dbReference type="NCBIfam" id="TIGR01133">
    <property type="entry name" value="murG"/>
    <property type="match status" value="1"/>
</dbReference>
<evidence type="ECO:0000259" key="12">
    <source>
        <dbReference type="Pfam" id="PF03033"/>
    </source>
</evidence>
<keyword evidence="8 10" id="KW-0131">Cell cycle</keyword>
<evidence type="ECO:0000256" key="3">
    <source>
        <dbReference type="ARBA" id="ARBA00022676"/>
    </source>
</evidence>
<evidence type="ECO:0000313" key="15">
    <source>
        <dbReference type="Proteomes" id="UP000199662"/>
    </source>
</evidence>
<dbReference type="Pfam" id="PF03033">
    <property type="entry name" value="Glyco_transf_28"/>
    <property type="match status" value="1"/>
</dbReference>
<feature type="binding site" evidence="10">
    <location>
        <position position="195"/>
    </location>
    <ligand>
        <name>UDP-N-acetyl-alpha-D-glucosamine</name>
        <dbReference type="ChEBI" id="CHEBI:57705"/>
    </ligand>
</feature>
<keyword evidence="6 10" id="KW-0573">Peptidoglycan synthesis</keyword>
<keyword evidence="11" id="KW-0812">Transmembrane</keyword>
<dbReference type="PANTHER" id="PTHR21015:SF22">
    <property type="entry name" value="GLYCOSYLTRANSFERASE"/>
    <property type="match status" value="1"/>
</dbReference>
<accession>A0A1H7ADY9</accession>